<name>A0AAN6GQ88_9BASI</name>
<dbReference type="PROSITE" id="PS00914">
    <property type="entry name" value="SYNTAXIN"/>
    <property type="match status" value="1"/>
</dbReference>
<dbReference type="GO" id="GO:0031201">
    <property type="term" value="C:SNARE complex"/>
    <property type="evidence" value="ECO:0007669"/>
    <property type="project" value="TreeGrafter"/>
</dbReference>
<dbReference type="Pfam" id="PF05739">
    <property type="entry name" value="SNARE"/>
    <property type="match status" value="1"/>
</dbReference>
<dbReference type="GO" id="GO:0005484">
    <property type="term" value="F:SNAP receptor activity"/>
    <property type="evidence" value="ECO:0007669"/>
    <property type="project" value="InterPro"/>
</dbReference>
<reference evidence="5" key="1">
    <citation type="journal article" date="2023" name="PhytoFront">
        <title>Draft Genome Resources of Seven Strains of Tilletia horrida, Causal Agent of Kernel Smut of Rice.</title>
        <authorList>
            <person name="Khanal S."/>
            <person name="Antony Babu S."/>
            <person name="Zhou X.G."/>
        </authorList>
    </citation>
    <scope>NUCLEOTIDE SEQUENCE</scope>
    <source>
        <strain evidence="5">TX6</strain>
    </source>
</reference>
<keyword evidence="6" id="KW-1185">Reference proteome</keyword>
<evidence type="ECO:0000259" key="4">
    <source>
        <dbReference type="PROSITE" id="PS50192"/>
    </source>
</evidence>
<evidence type="ECO:0000313" key="5">
    <source>
        <dbReference type="EMBL" id="KAK0545591.1"/>
    </source>
</evidence>
<dbReference type="InterPro" id="IPR006012">
    <property type="entry name" value="Syntaxin/epimorphin_CS"/>
</dbReference>
<keyword evidence="3" id="KW-0472">Membrane</keyword>
<dbReference type="GO" id="GO:0006896">
    <property type="term" value="P:Golgi to vacuole transport"/>
    <property type="evidence" value="ECO:0007669"/>
    <property type="project" value="TreeGrafter"/>
</dbReference>
<comment type="similarity">
    <text evidence="1">Belongs to the syntaxin family.</text>
</comment>
<feature type="domain" description="T-SNARE coiled-coil homology" evidence="4">
    <location>
        <begin position="251"/>
        <end position="313"/>
    </location>
</feature>
<dbReference type="GO" id="GO:0048278">
    <property type="term" value="P:vesicle docking"/>
    <property type="evidence" value="ECO:0007669"/>
    <property type="project" value="TreeGrafter"/>
</dbReference>
<dbReference type="Proteomes" id="UP001176517">
    <property type="component" value="Unassembled WGS sequence"/>
</dbReference>
<dbReference type="PANTHER" id="PTHR19957">
    <property type="entry name" value="SYNTAXIN"/>
    <property type="match status" value="1"/>
</dbReference>
<dbReference type="FunFam" id="1.20.5.110:FF:000059">
    <property type="entry name" value="Related to syntaxin 12"/>
    <property type="match status" value="1"/>
</dbReference>
<dbReference type="InterPro" id="IPR045242">
    <property type="entry name" value="Syntaxin"/>
</dbReference>
<dbReference type="InterPro" id="IPR000727">
    <property type="entry name" value="T_SNARE_dom"/>
</dbReference>
<feature type="compositionally biased region" description="Low complexity" evidence="2">
    <location>
        <begin position="13"/>
        <end position="25"/>
    </location>
</feature>
<dbReference type="AlphaFoldDB" id="A0AAN6GQ88"/>
<sequence>MSFNDLERGGGPSSSAAGSPMRPGGTSVLPTQQAVDPEFKRLADRTAIQILKINSNVANIDRLLSLNSRSQPKDWSHRITALLDTTRDLIHHSTADVKTLSTNYASQGAHADKPELQQQQYKATVSKLQHDFESALRGFQRVQRESAERSRRTLDVEREKERRLKANAAETSSAAGDRTSVVSTAGGAVGPTAGQRYKDTPNETALVELASPRADSAPLLDDGSDEQQQLQQQQLQAQVEGPSQADIEFQEALIAEREAEIREIEGGVHELNEIFRDLANIVQEQGGMIDNIEYNITSIATNTQAADRELVTAHEYQKKAGRRALCLLLVVGFVISVVLLAVSLQNGSVVIEEHLRIDPLRIL</sequence>
<feature type="region of interest" description="Disordered" evidence="2">
    <location>
        <begin position="1"/>
        <end position="30"/>
    </location>
</feature>
<dbReference type="SUPFAM" id="SSF47661">
    <property type="entry name" value="t-snare proteins"/>
    <property type="match status" value="1"/>
</dbReference>
<dbReference type="EMBL" id="JAPDMZ010000224">
    <property type="protein sequence ID" value="KAK0545591.1"/>
    <property type="molecule type" value="Genomic_DNA"/>
</dbReference>
<dbReference type="SMART" id="SM00397">
    <property type="entry name" value="t_SNARE"/>
    <property type="match status" value="1"/>
</dbReference>
<accession>A0AAN6GQ88</accession>
<dbReference type="Pfam" id="PF14523">
    <property type="entry name" value="Syntaxin_2"/>
    <property type="match status" value="1"/>
</dbReference>
<dbReference type="InterPro" id="IPR010989">
    <property type="entry name" value="SNARE"/>
</dbReference>
<feature type="region of interest" description="Disordered" evidence="2">
    <location>
        <begin position="143"/>
        <end position="201"/>
    </location>
</feature>
<dbReference type="PROSITE" id="PS50192">
    <property type="entry name" value="T_SNARE"/>
    <property type="match status" value="1"/>
</dbReference>
<evidence type="ECO:0000256" key="2">
    <source>
        <dbReference type="SAM" id="MobiDB-lite"/>
    </source>
</evidence>
<keyword evidence="3" id="KW-1133">Transmembrane helix</keyword>
<dbReference type="CDD" id="cd15840">
    <property type="entry name" value="SNARE_Qa"/>
    <property type="match status" value="1"/>
</dbReference>
<dbReference type="Gene3D" id="1.20.58.70">
    <property type="match status" value="1"/>
</dbReference>
<evidence type="ECO:0000256" key="3">
    <source>
        <dbReference type="SAM" id="Phobius"/>
    </source>
</evidence>
<evidence type="ECO:0000313" key="6">
    <source>
        <dbReference type="Proteomes" id="UP001176517"/>
    </source>
</evidence>
<dbReference type="PANTHER" id="PTHR19957:SF38">
    <property type="entry name" value="LD27581P"/>
    <property type="match status" value="1"/>
</dbReference>
<dbReference type="GO" id="GO:0006886">
    <property type="term" value="P:intracellular protein transport"/>
    <property type="evidence" value="ECO:0007669"/>
    <property type="project" value="InterPro"/>
</dbReference>
<feature type="compositionally biased region" description="Basic and acidic residues" evidence="2">
    <location>
        <begin position="143"/>
        <end position="164"/>
    </location>
</feature>
<protein>
    <submittedName>
        <fullName evidence="5">SNAP receptor</fullName>
    </submittedName>
</protein>
<feature type="transmembrane region" description="Helical" evidence="3">
    <location>
        <begin position="324"/>
        <end position="344"/>
    </location>
</feature>
<evidence type="ECO:0000256" key="1">
    <source>
        <dbReference type="ARBA" id="ARBA00009063"/>
    </source>
</evidence>
<dbReference type="InterPro" id="IPR006011">
    <property type="entry name" value="Syntaxin_N"/>
</dbReference>
<dbReference type="GO" id="GO:0006906">
    <property type="term" value="P:vesicle fusion"/>
    <property type="evidence" value="ECO:0007669"/>
    <property type="project" value="TreeGrafter"/>
</dbReference>
<proteinExistence type="inferred from homology"/>
<gene>
    <name evidence="5" type="primary">PEP12</name>
    <name evidence="5" type="ORF">OC846_005603</name>
</gene>
<comment type="caution">
    <text evidence="5">The sequence shown here is derived from an EMBL/GenBank/DDBJ whole genome shotgun (WGS) entry which is preliminary data.</text>
</comment>
<dbReference type="Gene3D" id="1.20.5.110">
    <property type="match status" value="1"/>
</dbReference>
<dbReference type="GO" id="GO:0000149">
    <property type="term" value="F:SNARE binding"/>
    <property type="evidence" value="ECO:0007669"/>
    <property type="project" value="TreeGrafter"/>
</dbReference>
<keyword evidence="3" id="KW-0812">Transmembrane</keyword>
<organism evidence="5 6">
    <name type="scientific">Tilletia horrida</name>
    <dbReference type="NCBI Taxonomy" id="155126"/>
    <lineage>
        <taxon>Eukaryota</taxon>
        <taxon>Fungi</taxon>
        <taxon>Dikarya</taxon>
        <taxon>Basidiomycota</taxon>
        <taxon>Ustilaginomycotina</taxon>
        <taxon>Exobasidiomycetes</taxon>
        <taxon>Tilletiales</taxon>
        <taxon>Tilletiaceae</taxon>
        <taxon>Tilletia</taxon>
    </lineage>
</organism>
<keyword evidence="5" id="KW-0675">Receptor</keyword>
<dbReference type="GO" id="GO:0012505">
    <property type="term" value="C:endomembrane system"/>
    <property type="evidence" value="ECO:0007669"/>
    <property type="project" value="TreeGrafter"/>
</dbReference>